<gene>
    <name evidence="12" type="ORF">F0344_30390</name>
</gene>
<evidence type="ECO:0000256" key="6">
    <source>
        <dbReference type="ARBA" id="ARBA00023136"/>
    </source>
</evidence>
<dbReference type="AlphaFoldDB" id="A0A7G7BSM8"/>
<dbReference type="RefSeq" id="WP_185301797.1">
    <property type="nucleotide sequence ID" value="NZ_CP045702.1"/>
</dbReference>
<dbReference type="GO" id="GO:0043190">
    <property type="term" value="C:ATP-binding cassette (ABC) transporter complex"/>
    <property type="evidence" value="ECO:0007669"/>
    <property type="project" value="InterPro"/>
</dbReference>
<dbReference type="FunFam" id="1.10.3720.10:FF:000001">
    <property type="entry name" value="Glycine betaine ABC transporter, permease"/>
    <property type="match status" value="1"/>
</dbReference>
<dbReference type="PANTHER" id="PTHR47737:SF1">
    <property type="entry name" value="GLYCINE BETAINE_PROLINE BETAINE TRANSPORT SYSTEM PERMEASE PROTEIN PROW"/>
    <property type="match status" value="1"/>
</dbReference>
<evidence type="ECO:0000256" key="1">
    <source>
        <dbReference type="ARBA" id="ARBA00004141"/>
    </source>
</evidence>
<dbReference type="SUPFAM" id="SSF161098">
    <property type="entry name" value="MetI-like"/>
    <property type="match status" value="1"/>
</dbReference>
<dbReference type="Gene3D" id="1.10.3720.10">
    <property type="entry name" value="MetI-like"/>
    <property type="match status" value="1"/>
</dbReference>
<keyword evidence="10" id="KW-0175">Coiled coil</keyword>
<feature type="transmembrane region" description="Helical" evidence="9">
    <location>
        <begin position="201"/>
        <end position="223"/>
    </location>
</feature>
<dbReference type="GO" id="GO:0015871">
    <property type="term" value="P:choline transport"/>
    <property type="evidence" value="ECO:0007669"/>
    <property type="project" value="TreeGrafter"/>
</dbReference>
<dbReference type="Gene3D" id="3.40.190.100">
    <property type="entry name" value="Glycine betaine-binding periplasmic protein, domain 2"/>
    <property type="match status" value="2"/>
</dbReference>
<keyword evidence="3" id="KW-1003">Cell membrane</keyword>
<evidence type="ECO:0000256" key="2">
    <source>
        <dbReference type="ARBA" id="ARBA00022448"/>
    </source>
</evidence>
<evidence type="ECO:0000256" key="8">
    <source>
        <dbReference type="ARBA" id="ARBA00035652"/>
    </source>
</evidence>
<evidence type="ECO:0000256" key="9">
    <source>
        <dbReference type="RuleBase" id="RU363032"/>
    </source>
</evidence>
<dbReference type="InterPro" id="IPR035906">
    <property type="entry name" value="MetI-like_sf"/>
</dbReference>
<dbReference type="InterPro" id="IPR007210">
    <property type="entry name" value="ABC_Gly_betaine_transp_sub-bd"/>
</dbReference>
<dbReference type="InterPro" id="IPR000515">
    <property type="entry name" value="MetI-like"/>
</dbReference>
<evidence type="ECO:0000256" key="4">
    <source>
        <dbReference type="ARBA" id="ARBA00022692"/>
    </source>
</evidence>
<feature type="transmembrane region" description="Helical" evidence="9">
    <location>
        <begin position="243"/>
        <end position="262"/>
    </location>
</feature>
<keyword evidence="6 9" id="KW-0472">Membrane</keyword>
<comment type="similarity">
    <text evidence="7">In the C-terminal section; belongs to the OsmX family.</text>
</comment>
<dbReference type="GO" id="GO:0005275">
    <property type="term" value="F:amine transmembrane transporter activity"/>
    <property type="evidence" value="ECO:0007669"/>
    <property type="project" value="TreeGrafter"/>
</dbReference>
<feature type="coiled-coil region" evidence="10">
    <location>
        <begin position="549"/>
        <end position="576"/>
    </location>
</feature>
<sequence length="876" mass="94945">MPRFTFGKWVENAVEWLQSNLTWIFDAVKAVLGGMYDGVNAVLSGGEPLLMAGIFAVLAFWLRGVVPAVATFVGFALIDSLALWGEAMATLSLVFVAAVITIVIAVPMGIWAARDNKVSATLRPVLDVMQTMPAFVYLIPGVMFFGVGVTPGVIATIVFAMPPGVRMTELGIRQVDSELVEAAEAFGTSPKDTLTRVQLPLALPTIMAGINQVIMLSLSMVVIGGMAGAGGLGEKVYAAITQLQVGLAAESGIAVVILAMYLDRMTGALNERVSPLGRRAAAKAAAAARRLKFTHYKPGTAVAMVGVVVLALIAGGLNIAGGDKDKSTQADGTDVGQGQKINLGYIPWDEGIASTFLWKELLEQRGYTTDIKQLDAGPLYSGVARGDIDFQTDSWLPTTHKDYWDKYSDKLDDLGSWYGPTSLELTVPSYVKGIDSLDDLKGQGKKFNGKIIGIESSAGMMGTLNEKVLKEYGLEGEYEVVSSSTSSMLAELNASIKKKEPVVVTLWSPHWAYGKHDLKKLKDPKGAWGKGEEVHTVAHKGFAEKAPVVADWLKEFKLTEEQLTSLENEIQAAGQTKEQDGVRAWLKKNPGLVDKLAPLPAGAGGPAQGKDAGKTVNMGYFPWDEAIASTYLWQNVLEDRGYRTTVKQLDPGPLYTGLAQGQMDVQFDSWLPTTHKDYWDRYKDDLTDLGSWYGPTSLELTVPSYVKGIDSLDDLKGQGKKFNGKIIGIESSAGMMGTLNEKVLKEYGLEGEYEVVSSSTSSMLAELDRSIKKKEPVVVTLWSPHWAYGKHDLKKLKDPKGAWGKGEQIHTVAKKDFPEDFPELTGWLKDFELTEAQLASLEVEIQKGGAGKEKESARRWMDANPDVIDKMAPVGS</sequence>
<dbReference type="GO" id="GO:0015226">
    <property type="term" value="F:carnitine transmembrane transporter activity"/>
    <property type="evidence" value="ECO:0007669"/>
    <property type="project" value="TreeGrafter"/>
</dbReference>
<evidence type="ECO:0000256" key="10">
    <source>
        <dbReference type="SAM" id="Coils"/>
    </source>
</evidence>
<dbReference type="SUPFAM" id="SSF53850">
    <property type="entry name" value="Periplasmic binding protein-like II"/>
    <property type="match status" value="2"/>
</dbReference>
<dbReference type="KEGG" id="sfiy:F0344_30390"/>
<feature type="transmembrane region" description="Helical" evidence="9">
    <location>
        <begin position="134"/>
        <end position="160"/>
    </location>
</feature>
<dbReference type="Pfam" id="PF00528">
    <property type="entry name" value="BPD_transp_1"/>
    <property type="match status" value="1"/>
</dbReference>
<evidence type="ECO:0000256" key="5">
    <source>
        <dbReference type="ARBA" id="ARBA00022989"/>
    </source>
</evidence>
<dbReference type="EMBL" id="CP045702">
    <property type="protein sequence ID" value="QNE78343.1"/>
    <property type="molecule type" value="Genomic_DNA"/>
</dbReference>
<dbReference type="PANTHER" id="PTHR47737">
    <property type="entry name" value="GLYCINE BETAINE/PROLINE BETAINE TRANSPORT SYSTEM PERMEASE PROTEIN PROW"/>
    <property type="match status" value="1"/>
</dbReference>
<dbReference type="Gene3D" id="3.10.105.10">
    <property type="entry name" value="Dipeptide-binding Protein, Domain 3"/>
    <property type="match status" value="3"/>
</dbReference>
<accession>A0A7G7BSM8</accession>
<evidence type="ECO:0000259" key="11">
    <source>
        <dbReference type="PROSITE" id="PS50928"/>
    </source>
</evidence>
<dbReference type="PROSITE" id="PS50928">
    <property type="entry name" value="ABC_TM1"/>
    <property type="match status" value="1"/>
</dbReference>
<dbReference type="CDD" id="cd13639">
    <property type="entry name" value="PBP2_OpuAC_like"/>
    <property type="match status" value="2"/>
</dbReference>
<feature type="transmembrane region" description="Helical" evidence="9">
    <location>
        <begin position="49"/>
        <end position="78"/>
    </location>
</feature>
<comment type="similarity">
    <text evidence="8">In the N-terminal section; belongs to the binding-protein-dependent transport system permease family.</text>
</comment>
<evidence type="ECO:0000313" key="13">
    <source>
        <dbReference type="Proteomes" id="UP000515307"/>
    </source>
</evidence>
<feature type="transmembrane region" description="Helical" evidence="9">
    <location>
        <begin position="90"/>
        <end position="114"/>
    </location>
</feature>
<proteinExistence type="inferred from homology"/>
<comment type="subcellular location">
    <subcellularLocation>
        <location evidence="9">Cell membrane</location>
        <topology evidence="9">Multi-pass membrane protein</topology>
    </subcellularLocation>
    <subcellularLocation>
        <location evidence="1">Membrane</location>
        <topology evidence="1">Multi-pass membrane protein</topology>
    </subcellularLocation>
</comment>
<feature type="transmembrane region" description="Helical" evidence="9">
    <location>
        <begin position="299"/>
        <end position="320"/>
    </location>
</feature>
<dbReference type="Proteomes" id="UP000515307">
    <property type="component" value="Chromosome"/>
</dbReference>
<reference evidence="13" key="1">
    <citation type="submission" date="2019-10" db="EMBL/GenBank/DDBJ databases">
        <title>Antimicrobial potential of Antarctic Bacteria.</title>
        <authorList>
            <person name="Benaud N."/>
            <person name="Edwards R.J."/>
            <person name="Ferrari B.C."/>
        </authorList>
    </citation>
    <scope>NUCLEOTIDE SEQUENCE [LARGE SCALE GENOMIC DNA]</scope>
    <source>
        <strain evidence="13">NBSH44</strain>
    </source>
</reference>
<name>A0A7G7BSM8_9ACTN</name>
<dbReference type="GO" id="GO:0031460">
    <property type="term" value="P:glycine betaine transport"/>
    <property type="evidence" value="ECO:0007669"/>
    <property type="project" value="TreeGrafter"/>
</dbReference>
<protein>
    <submittedName>
        <fullName evidence="12">ABC transporter permease subunit</fullName>
    </submittedName>
</protein>
<keyword evidence="4 9" id="KW-0812">Transmembrane</keyword>
<dbReference type="Pfam" id="PF04069">
    <property type="entry name" value="OpuAC"/>
    <property type="match status" value="2"/>
</dbReference>
<comment type="similarity">
    <text evidence="9">Belongs to the binding-protein-dependent transport system permease family.</text>
</comment>
<evidence type="ECO:0000256" key="7">
    <source>
        <dbReference type="ARBA" id="ARBA00035642"/>
    </source>
</evidence>
<keyword evidence="13" id="KW-1185">Reference proteome</keyword>
<evidence type="ECO:0000256" key="3">
    <source>
        <dbReference type="ARBA" id="ARBA00022475"/>
    </source>
</evidence>
<feature type="domain" description="ABC transmembrane type-1" evidence="11">
    <location>
        <begin position="87"/>
        <end position="266"/>
    </location>
</feature>
<organism evidence="12 13">
    <name type="scientific">Streptomyces finlayi</name>
    <dbReference type="NCBI Taxonomy" id="67296"/>
    <lineage>
        <taxon>Bacteria</taxon>
        <taxon>Bacillati</taxon>
        <taxon>Actinomycetota</taxon>
        <taxon>Actinomycetes</taxon>
        <taxon>Kitasatosporales</taxon>
        <taxon>Streptomycetaceae</taxon>
        <taxon>Streptomyces</taxon>
    </lineage>
</organism>
<dbReference type="CDD" id="cd06261">
    <property type="entry name" value="TM_PBP2"/>
    <property type="match status" value="1"/>
</dbReference>
<keyword evidence="2 9" id="KW-0813">Transport</keyword>
<keyword evidence="5 9" id="KW-1133">Transmembrane helix</keyword>
<evidence type="ECO:0000313" key="12">
    <source>
        <dbReference type="EMBL" id="QNE78343.1"/>
    </source>
</evidence>